<accession>A0A7W6WLR6</accession>
<evidence type="ECO:0008006" key="4">
    <source>
        <dbReference type="Google" id="ProtNLM"/>
    </source>
</evidence>
<evidence type="ECO:0000313" key="3">
    <source>
        <dbReference type="Proteomes" id="UP000555728"/>
    </source>
</evidence>
<dbReference type="RefSeq" id="WP_184436601.1">
    <property type="nucleotide sequence ID" value="NZ_JACIGI010000028.1"/>
</dbReference>
<sequence>MTAPPWTLLDDELAAWTDAGRRPVLWWRDDDAVTVTDALDRLSGLSVAHGAPVTLAVIPAEVEPALAPYVAARPTLSVAPHGLTHANHAGPDDGGASEFPASRPLDRRVADAAEGWQRVTDVFGDVVPLPLLVAPFNKVGQDLADALPAAGLSALSVHGPRAAWRNGAADPPVAVVNTHVDLLRWRPEAAFIGADKAVRRLVAALRARRLGRDDDGTAQEPDEPVGLLTHHRVHGDDLWRFLDDLLAHLQPPAVRWAAARHLIAEGTPS</sequence>
<proteinExistence type="predicted"/>
<organism evidence="2 3">
    <name type="scientific">Roseospira goensis</name>
    <dbReference type="NCBI Taxonomy" id="391922"/>
    <lineage>
        <taxon>Bacteria</taxon>
        <taxon>Pseudomonadati</taxon>
        <taxon>Pseudomonadota</taxon>
        <taxon>Alphaproteobacteria</taxon>
        <taxon>Rhodospirillales</taxon>
        <taxon>Rhodospirillaceae</taxon>
        <taxon>Roseospira</taxon>
    </lineage>
</organism>
<dbReference type="Proteomes" id="UP000555728">
    <property type="component" value="Unassembled WGS sequence"/>
</dbReference>
<name>A0A7W6WLR6_9PROT</name>
<evidence type="ECO:0000256" key="1">
    <source>
        <dbReference type="SAM" id="MobiDB-lite"/>
    </source>
</evidence>
<protein>
    <recommendedName>
        <fullName evidence="4">Polysaccharide deacetylase</fullName>
    </recommendedName>
</protein>
<reference evidence="2 3" key="1">
    <citation type="submission" date="2020-08" db="EMBL/GenBank/DDBJ databases">
        <title>Genome sequencing of Purple Non-Sulfur Bacteria from various extreme environments.</title>
        <authorList>
            <person name="Mayer M."/>
        </authorList>
    </citation>
    <scope>NUCLEOTIDE SEQUENCE [LARGE SCALE GENOMIC DNA]</scope>
    <source>
        <strain evidence="2 3">JA135</strain>
    </source>
</reference>
<dbReference type="EMBL" id="JACIGI010000028">
    <property type="protein sequence ID" value="MBB4287144.1"/>
    <property type="molecule type" value="Genomic_DNA"/>
</dbReference>
<dbReference type="AlphaFoldDB" id="A0A7W6WLR6"/>
<feature type="region of interest" description="Disordered" evidence="1">
    <location>
        <begin position="82"/>
        <end position="102"/>
    </location>
</feature>
<keyword evidence="3" id="KW-1185">Reference proteome</keyword>
<gene>
    <name evidence="2" type="ORF">GGD88_002888</name>
</gene>
<comment type="caution">
    <text evidence="2">The sequence shown here is derived from an EMBL/GenBank/DDBJ whole genome shotgun (WGS) entry which is preliminary data.</text>
</comment>
<evidence type="ECO:0000313" key="2">
    <source>
        <dbReference type="EMBL" id="MBB4287144.1"/>
    </source>
</evidence>